<evidence type="ECO:0000259" key="2">
    <source>
        <dbReference type="PROSITE" id="PS51087"/>
    </source>
</evidence>
<dbReference type="InterPro" id="IPR007474">
    <property type="entry name" value="ApaG_domain"/>
</dbReference>
<name>D7FX50_ECTSI</name>
<organism evidence="3 4">
    <name type="scientific">Ectocarpus siliculosus</name>
    <name type="common">Brown alga</name>
    <name type="synonym">Conferva siliculosa</name>
    <dbReference type="NCBI Taxonomy" id="2880"/>
    <lineage>
        <taxon>Eukaryota</taxon>
        <taxon>Sar</taxon>
        <taxon>Stramenopiles</taxon>
        <taxon>Ochrophyta</taxon>
        <taxon>PX clade</taxon>
        <taxon>Phaeophyceae</taxon>
        <taxon>Ectocarpales</taxon>
        <taxon>Ectocarpaceae</taxon>
        <taxon>Ectocarpus</taxon>
    </lineage>
</organism>
<dbReference type="Pfam" id="PF04379">
    <property type="entry name" value="DUF525"/>
    <property type="match status" value="1"/>
</dbReference>
<feature type="domain" description="ApaG" evidence="2">
    <location>
        <begin position="292"/>
        <end position="427"/>
    </location>
</feature>
<dbReference type="OrthoDB" id="34839at2759"/>
<evidence type="ECO:0000256" key="1">
    <source>
        <dbReference type="SAM" id="MobiDB-lite"/>
    </source>
</evidence>
<dbReference type="eggNOG" id="KOG4408">
    <property type="taxonomic scope" value="Eukaryota"/>
</dbReference>
<feature type="region of interest" description="Disordered" evidence="1">
    <location>
        <begin position="50"/>
        <end position="91"/>
    </location>
</feature>
<sequence>MMKASPPRRRRAAARRAPRRDAAAAAAVAASAALALACLVLLSAPVPSDGFFRPRPNIKEPGLGDNGVNVFPRNTRRPAPLCDPAGDGALRATVPMMPSHQERGSSCSGPTRMPLLVMLGSAGESEFEKEEEEDGEEDGEGQEDGVQLPTVEVPEMMSEEERTRLWMGVSRAELQAVKLERQGETEEAEKFRQRAKEMRYEDPYTALQDELDEAIKNEEFVKIARLRLQMTKIGVPPNAEMQARAEGKDPSAVAEETMKRMPGMSRGSEKSSRSGRRSDGSTETDGYSSKSVTTTNGIRVEVRSQYYPEQSNPLKDQYIFVYKVKITNQSSQTVQLVSRTWEIKAIEATEAPQLVKGPGVVGQQPVLEPGQSFEYSSACPITCAPKEGYQVLGRMKGSYLIVMGAVGEAAFEAKIDPFYLILPQAVLDERAGGGGPPGGGDMAGNNW</sequence>
<dbReference type="InParanoid" id="D7FX50"/>
<dbReference type="PROSITE" id="PS51087">
    <property type="entry name" value="APAG"/>
    <property type="match status" value="1"/>
</dbReference>
<keyword evidence="4" id="KW-1185">Reference proteome</keyword>
<dbReference type="Gene3D" id="2.60.40.1470">
    <property type="entry name" value="ApaG domain"/>
    <property type="match status" value="1"/>
</dbReference>
<dbReference type="PANTHER" id="PTHR47191:SF2">
    <property type="entry name" value="OS05G0170800 PROTEIN"/>
    <property type="match status" value="1"/>
</dbReference>
<feature type="compositionally biased region" description="Basic residues" evidence="1">
    <location>
        <begin position="1"/>
        <end position="18"/>
    </location>
</feature>
<dbReference type="PANTHER" id="PTHR47191">
    <property type="entry name" value="OS05G0170800 PROTEIN"/>
    <property type="match status" value="1"/>
</dbReference>
<gene>
    <name evidence="3" type="ORF">Esi_0032_0107</name>
</gene>
<dbReference type="NCBIfam" id="NF003967">
    <property type="entry name" value="PRK05461.1"/>
    <property type="match status" value="1"/>
</dbReference>
<protein>
    <recommendedName>
        <fullName evidence="2">ApaG domain-containing protein</fullName>
    </recommendedName>
</protein>
<dbReference type="InterPro" id="IPR050718">
    <property type="entry name" value="ApaG-like"/>
</dbReference>
<feature type="compositionally biased region" description="Polar residues" evidence="1">
    <location>
        <begin position="283"/>
        <end position="292"/>
    </location>
</feature>
<feature type="region of interest" description="Disordered" evidence="1">
    <location>
        <begin position="123"/>
        <end position="147"/>
    </location>
</feature>
<proteinExistence type="predicted"/>
<feature type="compositionally biased region" description="Basic and acidic residues" evidence="1">
    <location>
        <begin position="267"/>
        <end position="280"/>
    </location>
</feature>
<accession>D7FX50</accession>
<evidence type="ECO:0000313" key="4">
    <source>
        <dbReference type="Proteomes" id="UP000002630"/>
    </source>
</evidence>
<dbReference type="EMBL" id="FN648509">
    <property type="protein sequence ID" value="CBJ26383.1"/>
    <property type="molecule type" value="Genomic_DNA"/>
</dbReference>
<dbReference type="EMBL" id="FN649729">
    <property type="protein sequence ID" value="CBJ26383.1"/>
    <property type="molecule type" value="Genomic_DNA"/>
</dbReference>
<feature type="region of interest" description="Disordered" evidence="1">
    <location>
        <begin position="239"/>
        <end position="292"/>
    </location>
</feature>
<dbReference type="SUPFAM" id="SSF110069">
    <property type="entry name" value="ApaG-like"/>
    <property type="match status" value="1"/>
</dbReference>
<reference evidence="3 4" key="1">
    <citation type="journal article" date="2010" name="Nature">
        <title>The Ectocarpus genome and the independent evolution of multicellularity in brown algae.</title>
        <authorList>
            <person name="Cock J.M."/>
            <person name="Sterck L."/>
            <person name="Rouze P."/>
            <person name="Scornet D."/>
            <person name="Allen A.E."/>
            <person name="Amoutzias G."/>
            <person name="Anthouard V."/>
            <person name="Artiguenave F."/>
            <person name="Aury J.M."/>
            <person name="Badger J.H."/>
            <person name="Beszteri B."/>
            <person name="Billiau K."/>
            <person name="Bonnet E."/>
            <person name="Bothwell J.H."/>
            <person name="Bowler C."/>
            <person name="Boyen C."/>
            <person name="Brownlee C."/>
            <person name="Carrano C.J."/>
            <person name="Charrier B."/>
            <person name="Cho G.Y."/>
            <person name="Coelho S.M."/>
            <person name="Collen J."/>
            <person name="Corre E."/>
            <person name="Da Silva C."/>
            <person name="Delage L."/>
            <person name="Delaroque N."/>
            <person name="Dittami S.M."/>
            <person name="Doulbeau S."/>
            <person name="Elias M."/>
            <person name="Farnham G."/>
            <person name="Gachon C.M."/>
            <person name="Gschloessl B."/>
            <person name="Heesch S."/>
            <person name="Jabbari K."/>
            <person name="Jubin C."/>
            <person name="Kawai H."/>
            <person name="Kimura K."/>
            <person name="Kloareg B."/>
            <person name="Kupper F.C."/>
            <person name="Lang D."/>
            <person name="Le Bail A."/>
            <person name="Leblanc C."/>
            <person name="Lerouge P."/>
            <person name="Lohr M."/>
            <person name="Lopez P.J."/>
            <person name="Martens C."/>
            <person name="Maumus F."/>
            <person name="Michel G."/>
            <person name="Miranda-Saavedra D."/>
            <person name="Morales J."/>
            <person name="Moreau H."/>
            <person name="Motomura T."/>
            <person name="Nagasato C."/>
            <person name="Napoli C.A."/>
            <person name="Nelson D.R."/>
            <person name="Nyvall-Collen P."/>
            <person name="Peters A.F."/>
            <person name="Pommier C."/>
            <person name="Potin P."/>
            <person name="Poulain J."/>
            <person name="Quesneville H."/>
            <person name="Read B."/>
            <person name="Rensing S.A."/>
            <person name="Ritter A."/>
            <person name="Rousvoal S."/>
            <person name="Samanta M."/>
            <person name="Samson G."/>
            <person name="Schroeder D.C."/>
            <person name="Segurens B."/>
            <person name="Strittmatter M."/>
            <person name="Tonon T."/>
            <person name="Tregear J.W."/>
            <person name="Valentin K."/>
            <person name="von Dassow P."/>
            <person name="Yamagishi T."/>
            <person name="Van de Peer Y."/>
            <person name="Wincker P."/>
        </authorList>
    </citation>
    <scope>NUCLEOTIDE SEQUENCE [LARGE SCALE GENOMIC DNA]</scope>
    <source>
        <strain evidence="4">Ec32 / CCAP1310/4</strain>
    </source>
</reference>
<evidence type="ECO:0000313" key="3">
    <source>
        <dbReference type="EMBL" id="CBJ26383.1"/>
    </source>
</evidence>
<feature type="compositionally biased region" description="Acidic residues" evidence="1">
    <location>
        <begin position="125"/>
        <end position="143"/>
    </location>
</feature>
<dbReference type="InterPro" id="IPR036767">
    <property type="entry name" value="ApaG_sf"/>
</dbReference>
<dbReference type="Proteomes" id="UP000002630">
    <property type="component" value="Linkage Group LG04"/>
</dbReference>
<dbReference type="STRING" id="2880.D7FX50"/>
<dbReference type="AlphaFoldDB" id="D7FX50"/>
<feature type="region of interest" description="Disordered" evidence="1">
    <location>
        <begin position="1"/>
        <end position="20"/>
    </location>
</feature>